<dbReference type="EMBL" id="WIGM01000345">
    <property type="protein sequence ID" value="KAF6828213.1"/>
    <property type="molecule type" value="Genomic_DNA"/>
</dbReference>
<dbReference type="PANTHER" id="PTHR33112:SF11">
    <property type="entry name" value="HETEROKARYON INCOMPATIBILITY DOMAIN-CONTAINING PROTEIN"/>
    <property type="match status" value="1"/>
</dbReference>
<gene>
    <name evidence="1" type="ORF">CMUS01_08667</name>
</gene>
<evidence type="ECO:0000313" key="1">
    <source>
        <dbReference type="EMBL" id="KAF6828213.1"/>
    </source>
</evidence>
<organism evidence="1 2">
    <name type="scientific">Colletotrichum musicola</name>
    <dbReference type="NCBI Taxonomy" id="2175873"/>
    <lineage>
        <taxon>Eukaryota</taxon>
        <taxon>Fungi</taxon>
        <taxon>Dikarya</taxon>
        <taxon>Ascomycota</taxon>
        <taxon>Pezizomycotina</taxon>
        <taxon>Sordariomycetes</taxon>
        <taxon>Hypocreomycetidae</taxon>
        <taxon>Glomerellales</taxon>
        <taxon>Glomerellaceae</taxon>
        <taxon>Colletotrichum</taxon>
        <taxon>Colletotrichum orchidearum species complex</taxon>
    </lineage>
</organism>
<dbReference type="OrthoDB" id="5362512at2759"/>
<reference evidence="1" key="1">
    <citation type="journal article" date="2020" name="Phytopathology">
        <title>Genome Sequence Resources of Colletotrichum truncatum, C. plurivorum, C. musicola, and C. sojae: Four Species Pathogenic to Soybean (Glycine max).</title>
        <authorList>
            <person name="Rogerio F."/>
            <person name="Boufleur T.R."/>
            <person name="Ciampi-Guillardi M."/>
            <person name="Sukno S.A."/>
            <person name="Thon M.R."/>
            <person name="Massola Junior N.S."/>
            <person name="Baroncelli R."/>
        </authorList>
    </citation>
    <scope>NUCLEOTIDE SEQUENCE</scope>
    <source>
        <strain evidence="1">LFN0074</strain>
    </source>
</reference>
<name>A0A8H6NCW2_9PEZI</name>
<dbReference type="Proteomes" id="UP000639643">
    <property type="component" value="Unassembled WGS sequence"/>
</dbReference>
<protein>
    <submittedName>
        <fullName evidence="1">Heterokaryon incompatibility protein</fullName>
    </submittedName>
</protein>
<sequence>MSSILADQYVAGMWLGQLEVELLWSIAERRPATTPTRGYRAPSWSWASVDGRVMPGFPCEDSESLLIRVHDSHLDYATDDTTGLITGGWLRILGRLMPLGVSRQARSERNHCIGWEVSINGVPVRCSAKSIHLDVVHERLEECTLFCMPARIRNSGKNIVDVLLLELVDRERGVFRRVGLGSFASEEESYEALWLGLEVQRLSCEEYGDAEQLIRLI</sequence>
<proteinExistence type="predicted"/>
<comment type="caution">
    <text evidence="1">The sequence shown here is derived from an EMBL/GenBank/DDBJ whole genome shotgun (WGS) entry which is preliminary data.</text>
</comment>
<dbReference type="AlphaFoldDB" id="A0A8H6NCW2"/>
<keyword evidence="2" id="KW-1185">Reference proteome</keyword>
<accession>A0A8H6NCW2</accession>
<dbReference type="PANTHER" id="PTHR33112">
    <property type="entry name" value="DOMAIN PROTEIN, PUTATIVE-RELATED"/>
    <property type="match status" value="1"/>
</dbReference>
<evidence type="ECO:0000313" key="2">
    <source>
        <dbReference type="Proteomes" id="UP000639643"/>
    </source>
</evidence>